<proteinExistence type="inferred from homology"/>
<dbReference type="PANTHER" id="PTHR32179">
    <property type="entry name" value="NICOTINATE-NUCLEOTIDE PYROPHOSPHORYLASE [CARBOXYLATING]"/>
    <property type="match status" value="1"/>
</dbReference>
<dbReference type="SUPFAM" id="SSF54675">
    <property type="entry name" value="Nicotinate/Quinolinate PRTase N-terminal domain-like"/>
    <property type="match status" value="1"/>
</dbReference>
<dbReference type="GO" id="GO:0005737">
    <property type="term" value="C:cytoplasm"/>
    <property type="evidence" value="ECO:0007669"/>
    <property type="project" value="TreeGrafter"/>
</dbReference>
<dbReference type="FunFam" id="3.20.20.70:FF:000030">
    <property type="entry name" value="Nicotinate-nucleotide pyrophosphorylase, carboxylating"/>
    <property type="match status" value="1"/>
</dbReference>
<dbReference type="GO" id="GO:0009435">
    <property type="term" value="P:NAD+ biosynthetic process"/>
    <property type="evidence" value="ECO:0007669"/>
    <property type="project" value="InterPro"/>
</dbReference>
<feature type="domain" description="Quinolinate phosphoribosyl transferase C-terminal" evidence="6">
    <location>
        <begin position="104"/>
        <end position="271"/>
    </location>
</feature>
<dbReference type="RefSeq" id="WP_142933423.1">
    <property type="nucleotide sequence ID" value="NZ_FXTM01000001.1"/>
</dbReference>
<dbReference type="SUPFAM" id="SSF51690">
    <property type="entry name" value="Nicotinate/Quinolinate PRTase C-terminal domain-like"/>
    <property type="match status" value="1"/>
</dbReference>
<evidence type="ECO:0000256" key="3">
    <source>
        <dbReference type="ARBA" id="ARBA00022676"/>
    </source>
</evidence>
<dbReference type="InterPro" id="IPR022412">
    <property type="entry name" value="Quinolinate_PRibosylTrfase_N"/>
</dbReference>
<dbReference type="Gene3D" id="3.90.1170.20">
    <property type="entry name" value="Quinolinate phosphoribosyl transferase, N-terminal domain"/>
    <property type="match status" value="1"/>
</dbReference>
<dbReference type="EMBL" id="FXTM01000001">
    <property type="protein sequence ID" value="SMO33173.1"/>
    <property type="molecule type" value="Genomic_DNA"/>
</dbReference>
<evidence type="ECO:0000256" key="1">
    <source>
        <dbReference type="ARBA" id="ARBA00009400"/>
    </source>
</evidence>
<dbReference type="InterPro" id="IPR006242">
    <property type="entry name" value="ModD"/>
</dbReference>
<dbReference type="GO" id="GO:0034213">
    <property type="term" value="P:quinolinate catabolic process"/>
    <property type="evidence" value="ECO:0007669"/>
    <property type="project" value="TreeGrafter"/>
</dbReference>
<dbReference type="InterPro" id="IPR027277">
    <property type="entry name" value="NadC/ModD"/>
</dbReference>
<evidence type="ECO:0000256" key="4">
    <source>
        <dbReference type="ARBA" id="ARBA00022679"/>
    </source>
</evidence>
<dbReference type="InterPro" id="IPR037128">
    <property type="entry name" value="Quinolinate_PRibosylTase_N_sf"/>
</dbReference>
<evidence type="ECO:0000256" key="5">
    <source>
        <dbReference type="PIRNR" id="PIRNR006250"/>
    </source>
</evidence>
<keyword evidence="4 5" id="KW-0808">Transferase</keyword>
<accession>A0A521AED9</accession>
<evidence type="ECO:0000259" key="7">
    <source>
        <dbReference type="Pfam" id="PF02749"/>
    </source>
</evidence>
<dbReference type="Proteomes" id="UP000317315">
    <property type="component" value="Unassembled WGS sequence"/>
</dbReference>
<dbReference type="InterPro" id="IPR002638">
    <property type="entry name" value="Quinolinate_PRibosylTrfase_C"/>
</dbReference>
<dbReference type="PANTHER" id="PTHR32179:SF4">
    <property type="entry name" value="PYROPHOSPHORYLASE MODD-RELATED"/>
    <property type="match status" value="1"/>
</dbReference>
<dbReference type="InterPro" id="IPR036068">
    <property type="entry name" value="Nicotinate_pribotase-like_C"/>
</dbReference>
<evidence type="ECO:0000259" key="6">
    <source>
        <dbReference type="Pfam" id="PF01729"/>
    </source>
</evidence>
<gene>
    <name evidence="8" type="ORF">SAMN06269117_10181</name>
</gene>
<name>A0A521AED9_9BACT</name>
<keyword evidence="3 5" id="KW-0328">Glycosyltransferase</keyword>
<dbReference type="Pfam" id="PF01729">
    <property type="entry name" value="QRPTase_C"/>
    <property type="match status" value="1"/>
</dbReference>
<evidence type="ECO:0000256" key="2">
    <source>
        <dbReference type="ARBA" id="ARBA00019205"/>
    </source>
</evidence>
<feature type="domain" description="Quinolinate phosphoribosyl transferase N-terminal" evidence="7">
    <location>
        <begin position="19"/>
        <end position="102"/>
    </location>
</feature>
<dbReference type="AlphaFoldDB" id="A0A521AED9"/>
<dbReference type="CDD" id="cd01573">
    <property type="entry name" value="modD_like"/>
    <property type="match status" value="1"/>
</dbReference>
<comment type="similarity">
    <text evidence="1 5">Belongs to the NadC/ModD family.</text>
</comment>
<sequence>MFNTADIDRLIEEDVPYFDLTSYVLGIGEVKAEVVFRSRGETVICGTEECRAVFNSLGIETDRFIPSGTVVKGGEEIISGVGNGEAIHKAWKVCQNLLEYASGIATRTKRLVDLAKRVNPKAVVVTTRKTFPLAKKVCIKGILCGGALPHRLGLSETVLIFKNHYKLLGGFENLVKKLDEIKQRVPEKKIVVEAENPDEARILIDSGVDVVQLDKFSVGDVKEVVKYRDGRAPHVKVAVAGGLNEKNIEEYASTGAEIFVLTSAYFGKPADIGVEIRRC</sequence>
<dbReference type="PIRSF" id="PIRSF006250">
    <property type="entry name" value="NadC_ModD"/>
    <property type="match status" value="1"/>
</dbReference>
<dbReference type="InterPro" id="IPR013785">
    <property type="entry name" value="Aldolase_TIM"/>
</dbReference>
<organism evidence="8 9">
    <name type="scientific">Balnearium lithotrophicum</name>
    <dbReference type="NCBI Taxonomy" id="223788"/>
    <lineage>
        <taxon>Bacteria</taxon>
        <taxon>Pseudomonadati</taxon>
        <taxon>Aquificota</taxon>
        <taxon>Aquificia</taxon>
        <taxon>Desulfurobacteriales</taxon>
        <taxon>Desulfurobacteriaceae</taxon>
        <taxon>Balnearium</taxon>
    </lineage>
</organism>
<evidence type="ECO:0000313" key="8">
    <source>
        <dbReference type="EMBL" id="SMO33173.1"/>
    </source>
</evidence>
<reference evidence="8 9" key="1">
    <citation type="submission" date="2017-05" db="EMBL/GenBank/DDBJ databases">
        <authorList>
            <person name="Varghese N."/>
            <person name="Submissions S."/>
        </authorList>
    </citation>
    <scope>NUCLEOTIDE SEQUENCE [LARGE SCALE GENOMIC DNA]</scope>
    <source>
        <strain evidence="8 9">DSM 16304</strain>
    </source>
</reference>
<dbReference type="Pfam" id="PF02749">
    <property type="entry name" value="QRPTase_N"/>
    <property type="match status" value="1"/>
</dbReference>
<protein>
    <recommendedName>
        <fullName evidence="2">Putative pyrophosphorylase ModD</fullName>
    </recommendedName>
</protein>
<dbReference type="Gene3D" id="3.20.20.70">
    <property type="entry name" value="Aldolase class I"/>
    <property type="match status" value="1"/>
</dbReference>
<keyword evidence="9" id="KW-1185">Reference proteome</keyword>
<dbReference type="NCBIfam" id="TIGR01334">
    <property type="entry name" value="modD"/>
    <property type="match status" value="1"/>
</dbReference>
<dbReference type="GO" id="GO:0004514">
    <property type="term" value="F:nicotinate-nucleotide diphosphorylase (carboxylating) activity"/>
    <property type="evidence" value="ECO:0007669"/>
    <property type="project" value="InterPro"/>
</dbReference>
<evidence type="ECO:0000313" key="9">
    <source>
        <dbReference type="Proteomes" id="UP000317315"/>
    </source>
</evidence>
<dbReference type="OrthoDB" id="9770610at2"/>